<keyword evidence="7" id="KW-1185">Reference proteome</keyword>
<evidence type="ECO:0000256" key="3">
    <source>
        <dbReference type="ARBA" id="ARBA00023163"/>
    </source>
</evidence>
<dbReference type="InterPro" id="IPR001647">
    <property type="entry name" value="HTH_TetR"/>
</dbReference>
<dbReference type="SUPFAM" id="SSF48498">
    <property type="entry name" value="Tetracyclin repressor-like, C-terminal domain"/>
    <property type="match status" value="1"/>
</dbReference>
<reference evidence="6" key="1">
    <citation type="submission" date="2021-01" db="EMBL/GenBank/DDBJ databases">
        <title>Whole genome shotgun sequence of Virgisporangium aurantiacum NBRC 16421.</title>
        <authorList>
            <person name="Komaki H."/>
            <person name="Tamura T."/>
        </authorList>
    </citation>
    <scope>NUCLEOTIDE SEQUENCE</scope>
    <source>
        <strain evidence="6">NBRC 16421</strain>
    </source>
</reference>
<evidence type="ECO:0000256" key="1">
    <source>
        <dbReference type="ARBA" id="ARBA00023015"/>
    </source>
</evidence>
<dbReference type="PRINTS" id="PR00455">
    <property type="entry name" value="HTHTETR"/>
</dbReference>
<dbReference type="PANTHER" id="PTHR30055:SF148">
    <property type="entry name" value="TETR-FAMILY TRANSCRIPTIONAL REGULATOR"/>
    <property type="match status" value="1"/>
</dbReference>
<dbReference type="EMBL" id="BOPG01000064">
    <property type="protein sequence ID" value="GIJ61201.1"/>
    <property type="molecule type" value="Genomic_DNA"/>
</dbReference>
<dbReference type="SUPFAM" id="SSF46689">
    <property type="entry name" value="Homeodomain-like"/>
    <property type="match status" value="1"/>
</dbReference>
<dbReference type="InterPro" id="IPR036271">
    <property type="entry name" value="Tet_transcr_reg_TetR-rel_C_sf"/>
</dbReference>
<evidence type="ECO:0000259" key="5">
    <source>
        <dbReference type="PROSITE" id="PS50977"/>
    </source>
</evidence>
<evidence type="ECO:0000256" key="4">
    <source>
        <dbReference type="PROSITE-ProRule" id="PRU00335"/>
    </source>
</evidence>
<keyword evidence="1" id="KW-0805">Transcription regulation</keyword>
<dbReference type="RefSeq" id="WP_204005997.1">
    <property type="nucleotide sequence ID" value="NZ_BOPG01000064.1"/>
</dbReference>
<dbReference type="Pfam" id="PF16859">
    <property type="entry name" value="TetR_C_11"/>
    <property type="match status" value="1"/>
</dbReference>
<dbReference type="InterPro" id="IPR011075">
    <property type="entry name" value="TetR_C"/>
</dbReference>
<dbReference type="InterPro" id="IPR050109">
    <property type="entry name" value="HTH-type_TetR-like_transc_reg"/>
</dbReference>
<evidence type="ECO:0000313" key="7">
    <source>
        <dbReference type="Proteomes" id="UP000612585"/>
    </source>
</evidence>
<feature type="DNA-binding region" description="H-T-H motif" evidence="4">
    <location>
        <begin position="32"/>
        <end position="51"/>
    </location>
</feature>
<dbReference type="Gene3D" id="1.10.357.10">
    <property type="entry name" value="Tetracycline Repressor, domain 2"/>
    <property type="match status" value="1"/>
</dbReference>
<evidence type="ECO:0000256" key="2">
    <source>
        <dbReference type="ARBA" id="ARBA00023125"/>
    </source>
</evidence>
<dbReference type="PANTHER" id="PTHR30055">
    <property type="entry name" value="HTH-TYPE TRANSCRIPTIONAL REGULATOR RUTR"/>
    <property type="match status" value="1"/>
</dbReference>
<accession>A0A8J3ZC17</accession>
<dbReference type="Gene3D" id="1.10.10.60">
    <property type="entry name" value="Homeodomain-like"/>
    <property type="match status" value="1"/>
</dbReference>
<dbReference type="AlphaFoldDB" id="A0A8J3ZC17"/>
<feature type="domain" description="HTH tetR-type" evidence="5">
    <location>
        <begin position="9"/>
        <end position="69"/>
    </location>
</feature>
<proteinExistence type="predicted"/>
<dbReference type="Proteomes" id="UP000612585">
    <property type="component" value="Unassembled WGS sequence"/>
</dbReference>
<keyword evidence="3" id="KW-0804">Transcription</keyword>
<dbReference type="InterPro" id="IPR009057">
    <property type="entry name" value="Homeodomain-like_sf"/>
</dbReference>
<name>A0A8J3ZC17_9ACTN</name>
<dbReference type="Pfam" id="PF00440">
    <property type="entry name" value="TetR_N"/>
    <property type="match status" value="1"/>
</dbReference>
<keyword evidence="2 4" id="KW-0238">DNA-binding</keyword>
<comment type="caution">
    <text evidence="6">The sequence shown here is derived from an EMBL/GenBank/DDBJ whole genome shotgun (WGS) entry which is preliminary data.</text>
</comment>
<gene>
    <name evidence="6" type="ORF">Vau01_087170</name>
</gene>
<organism evidence="6 7">
    <name type="scientific">Virgisporangium aurantiacum</name>
    <dbReference type="NCBI Taxonomy" id="175570"/>
    <lineage>
        <taxon>Bacteria</taxon>
        <taxon>Bacillati</taxon>
        <taxon>Actinomycetota</taxon>
        <taxon>Actinomycetes</taxon>
        <taxon>Micromonosporales</taxon>
        <taxon>Micromonosporaceae</taxon>
        <taxon>Virgisporangium</taxon>
    </lineage>
</organism>
<dbReference type="GO" id="GO:0003700">
    <property type="term" value="F:DNA-binding transcription factor activity"/>
    <property type="evidence" value="ECO:0007669"/>
    <property type="project" value="TreeGrafter"/>
</dbReference>
<protein>
    <submittedName>
        <fullName evidence="6">TetR family transcriptional regulator</fullName>
    </submittedName>
</protein>
<sequence>MPRGRRPTDEVRRDVLTAAGRLLLEEGIQRFTVERVAAESGASKVTIYKLWPSKGALALAGYFATVEPVLEFPDTGDLERDLRTQLHAFVELLTTTKAGPVIRGLISEAQRDPVLMEAYLESYSGPRRRLAVERLEAARAAGQLGPEVDAEAVVDQLWGACYHRLLLPNRPLDNAFADRLLDHLFRGIGPGAATA</sequence>
<evidence type="ECO:0000313" key="6">
    <source>
        <dbReference type="EMBL" id="GIJ61201.1"/>
    </source>
</evidence>
<dbReference type="GO" id="GO:0000976">
    <property type="term" value="F:transcription cis-regulatory region binding"/>
    <property type="evidence" value="ECO:0007669"/>
    <property type="project" value="TreeGrafter"/>
</dbReference>
<dbReference type="PROSITE" id="PS50977">
    <property type="entry name" value="HTH_TETR_2"/>
    <property type="match status" value="1"/>
</dbReference>